<feature type="domain" description="Integrase catalytic" evidence="2">
    <location>
        <begin position="127"/>
        <end position="291"/>
    </location>
</feature>
<dbReference type="NCBIfam" id="NF033516">
    <property type="entry name" value="transpos_IS3"/>
    <property type="match status" value="1"/>
</dbReference>
<sequence>MIAYIEAYRDQFGVEPICAALAETDGGFITARGYRAAKTRPASTRMLRDQELGEVISRLHADNYGVYGVRKMHALLRRKGWLLGRDQTGRIMRQQGLHGVRRGKRIFTTRPDPAGQRPADLVQRRFVAARPNRLWVADLTFVPTWSGMAYVAFVTDVFSRRIVGWSVRSTMTTEALPLEALQMATWNRGELSGLTHHSDRGSQYVSLRYTDTLAELGIAGSVGSVGDSYDNALAETINGLYKTELIRQRRPWKTVEQVELATLEYVWWFNHRRLHSELSYRTPIEVEAAYYEASTSTEEPDGSLEPA</sequence>
<organism evidence="3 4">
    <name type="scientific">Naumannella halotolerans</name>
    <dbReference type="NCBI Taxonomy" id="993414"/>
    <lineage>
        <taxon>Bacteria</taxon>
        <taxon>Bacillati</taxon>
        <taxon>Actinomycetota</taxon>
        <taxon>Actinomycetes</taxon>
        <taxon>Propionibacteriales</taxon>
        <taxon>Propionibacteriaceae</taxon>
        <taxon>Naumannella</taxon>
    </lineage>
</organism>
<dbReference type="PANTHER" id="PTHR46889:SF5">
    <property type="entry name" value="INTEGRASE PROTEIN"/>
    <property type="match status" value="1"/>
</dbReference>
<dbReference type="Pfam" id="PF00665">
    <property type="entry name" value="rve"/>
    <property type="match status" value="1"/>
</dbReference>
<accession>A0A4R7IX73</accession>
<evidence type="ECO:0000259" key="2">
    <source>
        <dbReference type="PROSITE" id="PS50994"/>
    </source>
</evidence>
<dbReference type="InterPro" id="IPR036397">
    <property type="entry name" value="RNaseH_sf"/>
</dbReference>
<name>A0A4R7IX73_9ACTN</name>
<protein>
    <submittedName>
        <fullName evidence="3">Transposase InsO family protein</fullName>
    </submittedName>
</protein>
<dbReference type="PROSITE" id="PS50994">
    <property type="entry name" value="INTEGRASE"/>
    <property type="match status" value="1"/>
</dbReference>
<gene>
    <name evidence="3" type="ORF">CLV29_3238</name>
</gene>
<reference evidence="3 4" key="1">
    <citation type="submission" date="2019-03" db="EMBL/GenBank/DDBJ databases">
        <title>Genomic Encyclopedia of Archaeal and Bacterial Type Strains, Phase II (KMG-II): from individual species to whole genera.</title>
        <authorList>
            <person name="Goeker M."/>
        </authorList>
    </citation>
    <scope>NUCLEOTIDE SEQUENCE [LARGE SCALE GENOMIC DNA]</scope>
    <source>
        <strain evidence="3 4">DSM 24323</strain>
    </source>
</reference>
<evidence type="ECO:0000256" key="1">
    <source>
        <dbReference type="ARBA" id="ARBA00002286"/>
    </source>
</evidence>
<dbReference type="InterPro" id="IPR025948">
    <property type="entry name" value="HTH-like_dom"/>
</dbReference>
<dbReference type="PANTHER" id="PTHR46889">
    <property type="entry name" value="TRANSPOSASE INSF FOR INSERTION SEQUENCE IS3B-RELATED"/>
    <property type="match status" value="1"/>
</dbReference>
<dbReference type="InterPro" id="IPR048020">
    <property type="entry name" value="Transpos_IS3"/>
</dbReference>
<dbReference type="SUPFAM" id="SSF53098">
    <property type="entry name" value="Ribonuclease H-like"/>
    <property type="match status" value="1"/>
</dbReference>
<evidence type="ECO:0000313" key="4">
    <source>
        <dbReference type="Proteomes" id="UP000295371"/>
    </source>
</evidence>
<dbReference type="EMBL" id="SOAW01000006">
    <property type="protein sequence ID" value="TDT28449.1"/>
    <property type="molecule type" value="Genomic_DNA"/>
</dbReference>
<dbReference type="Gene3D" id="3.30.420.10">
    <property type="entry name" value="Ribonuclease H-like superfamily/Ribonuclease H"/>
    <property type="match status" value="1"/>
</dbReference>
<dbReference type="Proteomes" id="UP000295371">
    <property type="component" value="Unassembled WGS sequence"/>
</dbReference>
<dbReference type="InterPro" id="IPR050900">
    <property type="entry name" value="Transposase_IS3/IS150/IS904"/>
</dbReference>
<proteinExistence type="predicted"/>
<comment type="function">
    <text evidence="1">Involved in the transposition of the insertion sequence.</text>
</comment>
<comment type="caution">
    <text evidence="3">The sequence shown here is derived from an EMBL/GenBank/DDBJ whole genome shotgun (WGS) entry which is preliminary data.</text>
</comment>
<evidence type="ECO:0000313" key="3">
    <source>
        <dbReference type="EMBL" id="TDT28449.1"/>
    </source>
</evidence>
<dbReference type="GO" id="GO:0015074">
    <property type="term" value="P:DNA integration"/>
    <property type="evidence" value="ECO:0007669"/>
    <property type="project" value="InterPro"/>
</dbReference>
<dbReference type="Pfam" id="PF13333">
    <property type="entry name" value="rve_2"/>
    <property type="match status" value="1"/>
</dbReference>
<dbReference type="GO" id="GO:0003676">
    <property type="term" value="F:nucleic acid binding"/>
    <property type="evidence" value="ECO:0007669"/>
    <property type="project" value="InterPro"/>
</dbReference>
<keyword evidence="4" id="KW-1185">Reference proteome</keyword>
<dbReference type="AlphaFoldDB" id="A0A4R7IX73"/>
<dbReference type="InterPro" id="IPR001584">
    <property type="entry name" value="Integrase_cat-core"/>
</dbReference>
<dbReference type="InterPro" id="IPR012337">
    <property type="entry name" value="RNaseH-like_sf"/>
</dbReference>
<dbReference type="Pfam" id="PF13276">
    <property type="entry name" value="HTH_21"/>
    <property type="match status" value="1"/>
</dbReference>